<organism evidence="2 3">
    <name type="scientific">Ophiocordyceps camponoti-floridani</name>
    <dbReference type="NCBI Taxonomy" id="2030778"/>
    <lineage>
        <taxon>Eukaryota</taxon>
        <taxon>Fungi</taxon>
        <taxon>Dikarya</taxon>
        <taxon>Ascomycota</taxon>
        <taxon>Pezizomycotina</taxon>
        <taxon>Sordariomycetes</taxon>
        <taxon>Hypocreomycetidae</taxon>
        <taxon>Hypocreales</taxon>
        <taxon>Ophiocordycipitaceae</taxon>
        <taxon>Ophiocordyceps</taxon>
    </lineage>
</organism>
<dbReference type="PANTHER" id="PTHR28077">
    <property type="entry name" value="INOSITOL PHOSPHORYLCERAMIDE SYNTHASE REGULATORY SUBUNIT KEI1"/>
    <property type="match status" value="1"/>
</dbReference>
<dbReference type="GO" id="GO:0000139">
    <property type="term" value="C:Golgi membrane"/>
    <property type="evidence" value="ECO:0007669"/>
    <property type="project" value="TreeGrafter"/>
</dbReference>
<feature type="transmembrane region" description="Helical" evidence="1">
    <location>
        <begin position="161"/>
        <end position="182"/>
    </location>
</feature>
<name>A0A8H4VC44_9HYPO</name>
<evidence type="ECO:0000256" key="1">
    <source>
        <dbReference type="SAM" id="Phobius"/>
    </source>
</evidence>
<feature type="transmembrane region" description="Helical" evidence="1">
    <location>
        <begin position="88"/>
        <end position="110"/>
    </location>
</feature>
<dbReference type="Pfam" id="PF08552">
    <property type="entry name" value="Kei1"/>
    <property type="match status" value="1"/>
</dbReference>
<comment type="caution">
    <text evidence="2">The sequence shown here is derived from an EMBL/GenBank/DDBJ whole genome shotgun (WGS) entry which is preliminary data.</text>
</comment>
<keyword evidence="1" id="KW-1133">Transmembrane helix</keyword>
<sequence>MARFTRLMGRVPRPQSLFGVISLQTGTELIALAQVFNKVTGVYGLLAILTGYKLSVLQLSTYLYSIAILAVVVYLIPHVRRQSPVECLALAHVYLIDTIVNCIYTAAFGLELYSASTSISNAEERPSPSLSTIVTKGFSGLRREGDAPVKAAVPQETATSMLLIVGLTLLRIYFSTVVTSYAQQVIQRYAQIQAVESPGVDDEDGPFSPHFPAGEGRRGRMGRMLVSCGRGYWLGTKEALFWRTEWQSKPIAGATLAGEV</sequence>
<accession>A0A8H4VC44</accession>
<dbReference type="InterPro" id="IPR013862">
    <property type="entry name" value="Kei1"/>
</dbReference>
<keyword evidence="1" id="KW-0812">Transmembrane</keyword>
<dbReference type="AlphaFoldDB" id="A0A8H4VC44"/>
<keyword evidence="1" id="KW-0472">Membrane</keyword>
<evidence type="ECO:0000313" key="2">
    <source>
        <dbReference type="EMBL" id="KAF4584232.1"/>
    </source>
</evidence>
<dbReference type="GO" id="GO:0070916">
    <property type="term" value="C:inositol phosphoceramide synthase complex"/>
    <property type="evidence" value="ECO:0007669"/>
    <property type="project" value="TreeGrafter"/>
</dbReference>
<evidence type="ECO:0000313" key="3">
    <source>
        <dbReference type="Proteomes" id="UP000562929"/>
    </source>
</evidence>
<dbReference type="GO" id="GO:0070917">
    <property type="term" value="F:inositol phosphoceramide synthase regulator activity"/>
    <property type="evidence" value="ECO:0007669"/>
    <property type="project" value="InterPro"/>
</dbReference>
<gene>
    <name evidence="2" type="ORF">GQ602_005605</name>
</gene>
<feature type="transmembrane region" description="Helical" evidence="1">
    <location>
        <begin position="56"/>
        <end position="76"/>
    </location>
</feature>
<protein>
    <submittedName>
        <fullName evidence="2">Inositol phoshorylceramide synthase regulatory subunit kei1</fullName>
    </submittedName>
</protein>
<dbReference type="PANTHER" id="PTHR28077:SF1">
    <property type="entry name" value="INOSITOL PHOSPHORYLCERAMIDE SYNTHASE REGULATORY SUBUNIT KEI1"/>
    <property type="match status" value="1"/>
</dbReference>
<keyword evidence="3" id="KW-1185">Reference proteome</keyword>
<dbReference type="OrthoDB" id="9989112at2759"/>
<dbReference type="EMBL" id="JAACLJ010000006">
    <property type="protein sequence ID" value="KAF4584232.1"/>
    <property type="molecule type" value="Genomic_DNA"/>
</dbReference>
<dbReference type="Proteomes" id="UP000562929">
    <property type="component" value="Unassembled WGS sequence"/>
</dbReference>
<proteinExistence type="predicted"/>
<reference evidence="2 3" key="1">
    <citation type="journal article" date="2020" name="G3 (Bethesda)">
        <title>Genetic Underpinnings of Host Manipulation by Ophiocordyceps as Revealed by Comparative Transcriptomics.</title>
        <authorList>
            <person name="Will I."/>
            <person name="Das B."/>
            <person name="Trinh T."/>
            <person name="Brachmann A."/>
            <person name="Ohm R.A."/>
            <person name="de Bekker C."/>
        </authorList>
    </citation>
    <scope>NUCLEOTIDE SEQUENCE [LARGE SCALE GENOMIC DNA]</scope>
    <source>
        <strain evidence="2 3">EC05</strain>
    </source>
</reference>
<dbReference type="GO" id="GO:0006673">
    <property type="term" value="P:inositol phosphoceramide metabolic process"/>
    <property type="evidence" value="ECO:0007669"/>
    <property type="project" value="InterPro"/>
</dbReference>